<feature type="region of interest" description="Disordered" evidence="1">
    <location>
        <begin position="475"/>
        <end position="497"/>
    </location>
</feature>
<name>A0A0D2PZT8_HYPSF</name>
<dbReference type="Proteomes" id="UP000054270">
    <property type="component" value="Unassembled WGS sequence"/>
</dbReference>
<gene>
    <name evidence="2" type="ORF">HYPSUDRAFT_449771</name>
</gene>
<dbReference type="AlphaFoldDB" id="A0A0D2PZT8"/>
<keyword evidence="3" id="KW-1185">Reference proteome</keyword>
<accession>A0A0D2PZT8</accession>
<protein>
    <submittedName>
        <fullName evidence="2">Uncharacterized protein</fullName>
    </submittedName>
</protein>
<organism evidence="2 3">
    <name type="scientific">Hypholoma sublateritium (strain FD-334 SS-4)</name>
    <dbReference type="NCBI Taxonomy" id="945553"/>
    <lineage>
        <taxon>Eukaryota</taxon>
        <taxon>Fungi</taxon>
        <taxon>Dikarya</taxon>
        <taxon>Basidiomycota</taxon>
        <taxon>Agaricomycotina</taxon>
        <taxon>Agaricomycetes</taxon>
        <taxon>Agaricomycetidae</taxon>
        <taxon>Agaricales</taxon>
        <taxon>Agaricineae</taxon>
        <taxon>Strophariaceae</taxon>
        <taxon>Hypholoma</taxon>
    </lineage>
</organism>
<sequence>MIPQHTSADEIVPALDSDFENLSTMSSPVLNSFSPISGSCNDGEDNSTLSDREAAIFDNSATDRGEDVESLPPLQSFVPVIKMLPGLHLKDNTYYAETPLIQEDLKAFKAYAGRVEELVLTDVGRDEHPRVSQDVITRLALIQDVRTPFMSSLKRLDLTSVDEELAYLWLCLTPTLETLVVDRIPPARQPTIAAFLAELVRSAPHLAHLTLGDGIPPSALWRSVRFAHLRELRIDMAPAIVFAFLEAVAALPVLTLFDIDAATTEYTAYTPLAEVAAPDGAAPTPFPRLEALTVVGTVLLMHDLLHRLLPRGVEQILLILVRRCSLPIPAHWSPSPFVASEPAVEAEPADEADLVAAEPAAEAAENVLDMSALPAPPSPALPAEEVDTSLVAEVPFHTYESCGRTYVCQGHRSWSNVECLKCAERQIVREGLAKPVNRRGKQARLWEEQLERQRLEEQRLEEEQREVELRIEEERRQAQRRHEEERRQARRRREEEQRQVLRRLEEERYQAQQLFDANILMQATHFASAIEHILEYASPQSVNINHSYLSSSSTSLAETTLVDPPELSPATLSKLLTCPSLAKLQIENWVLTSINKAFIGLTRPSESPLLMQTLRLPIEEHFNSGVALSTLPLVAWLYPRLLEFQTRVVQCAGAHVHDLELSVTDHGLTTLSIGGEAPAIVDDTLKIAPYICFLFPHLEKITTHDGHGAEGWKSIDKLVKMCQQVRDTDKRNFYLGA</sequence>
<reference evidence="3" key="1">
    <citation type="submission" date="2014-04" db="EMBL/GenBank/DDBJ databases">
        <title>Evolutionary Origins and Diversification of the Mycorrhizal Mutualists.</title>
        <authorList>
            <consortium name="DOE Joint Genome Institute"/>
            <consortium name="Mycorrhizal Genomics Consortium"/>
            <person name="Kohler A."/>
            <person name="Kuo A."/>
            <person name="Nagy L.G."/>
            <person name="Floudas D."/>
            <person name="Copeland A."/>
            <person name="Barry K.W."/>
            <person name="Cichocki N."/>
            <person name="Veneault-Fourrey C."/>
            <person name="LaButti K."/>
            <person name="Lindquist E.A."/>
            <person name="Lipzen A."/>
            <person name="Lundell T."/>
            <person name="Morin E."/>
            <person name="Murat C."/>
            <person name="Riley R."/>
            <person name="Ohm R."/>
            <person name="Sun H."/>
            <person name="Tunlid A."/>
            <person name="Henrissat B."/>
            <person name="Grigoriev I.V."/>
            <person name="Hibbett D.S."/>
            <person name="Martin F."/>
        </authorList>
    </citation>
    <scope>NUCLEOTIDE SEQUENCE [LARGE SCALE GENOMIC DNA]</scope>
    <source>
        <strain evidence="3">FD-334 SS-4</strain>
    </source>
</reference>
<evidence type="ECO:0000313" key="3">
    <source>
        <dbReference type="Proteomes" id="UP000054270"/>
    </source>
</evidence>
<evidence type="ECO:0000313" key="2">
    <source>
        <dbReference type="EMBL" id="KJA24855.1"/>
    </source>
</evidence>
<evidence type="ECO:0000256" key="1">
    <source>
        <dbReference type="SAM" id="MobiDB-lite"/>
    </source>
</evidence>
<proteinExistence type="predicted"/>
<dbReference type="OrthoDB" id="3065347at2759"/>
<dbReference type="EMBL" id="KN817534">
    <property type="protein sequence ID" value="KJA24855.1"/>
    <property type="molecule type" value="Genomic_DNA"/>
</dbReference>